<keyword evidence="1" id="KW-0677">Repeat</keyword>
<feature type="repeat" description="ANK" evidence="2">
    <location>
        <begin position="589"/>
        <end position="621"/>
    </location>
</feature>
<gene>
    <name evidence="5" type="ORF">GMOD_00004939</name>
</gene>
<dbReference type="InterPro" id="IPR036770">
    <property type="entry name" value="Ankyrin_rpt-contain_sf"/>
</dbReference>
<keyword evidence="2" id="KW-0040">ANK repeat</keyword>
<dbReference type="Pfam" id="PF22939">
    <property type="entry name" value="WHD_GPIID"/>
    <property type="match status" value="1"/>
</dbReference>
<feature type="repeat" description="ANK" evidence="2">
    <location>
        <begin position="622"/>
        <end position="654"/>
    </location>
</feature>
<dbReference type="InterPro" id="IPR054471">
    <property type="entry name" value="GPIID_WHD"/>
</dbReference>
<dbReference type="InterPro" id="IPR027417">
    <property type="entry name" value="P-loop_NTPase"/>
</dbReference>
<dbReference type="Pfam" id="PF24883">
    <property type="entry name" value="NPHP3_N"/>
    <property type="match status" value="1"/>
</dbReference>
<reference evidence="5 6" key="1">
    <citation type="journal article" date="2014" name="PLoS ONE">
        <title>De novo Genome Assembly of the Fungal Plant Pathogen Pyrenophora semeniperda.</title>
        <authorList>
            <person name="Soliai M.M."/>
            <person name="Meyer S.E."/>
            <person name="Udall J.A."/>
            <person name="Elzinga D.E."/>
            <person name="Hermansen R.A."/>
            <person name="Bodily P.M."/>
            <person name="Hart A.A."/>
            <person name="Coleman C.E."/>
        </authorList>
    </citation>
    <scope>NUCLEOTIDE SEQUENCE [LARGE SCALE GENOMIC DNA]</scope>
    <source>
        <strain evidence="5 6">CCB06</strain>
        <tissue evidence="5">Mycelium</tissue>
    </source>
</reference>
<dbReference type="Gene3D" id="1.25.40.20">
    <property type="entry name" value="Ankyrin repeat-containing domain"/>
    <property type="match status" value="2"/>
</dbReference>
<keyword evidence="6" id="KW-1185">Reference proteome</keyword>
<dbReference type="OrthoDB" id="5418336at2759"/>
<evidence type="ECO:0000259" key="4">
    <source>
        <dbReference type="Pfam" id="PF24883"/>
    </source>
</evidence>
<dbReference type="SUPFAM" id="SSF48403">
    <property type="entry name" value="Ankyrin repeat"/>
    <property type="match status" value="1"/>
</dbReference>
<dbReference type="Proteomes" id="UP000265663">
    <property type="component" value="Unassembled WGS sequence"/>
</dbReference>
<dbReference type="Pfam" id="PF12796">
    <property type="entry name" value="Ank_2"/>
    <property type="match status" value="1"/>
</dbReference>
<dbReference type="PRINTS" id="PR01415">
    <property type="entry name" value="ANKYRIN"/>
</dbReference>
<dbReference type="PROSITE" id="PS50088">
    <property type="entry name" value="ANK_REPEAT"/>
    <property type="match status" value="3"/>
</dbReference>
<accession>A0A3M7MI40</accession>
<feature type="domain" description="GPI inositol-deacylase winged helix" evidence="3">
    <location>
        <begin position="359"/>
        <end position="444"/>
    </location>
</feature>
<name>A0A3M7MI40_9PLEO</name>
<dbReference type="PROSITE" id="PS50297">
    <property type="entry name" value="ANK_REP_REGION"/>
    <property type="match status" value="3"/>
</dbReference>
<dbReference type="InterPro" id="IPR056884">
    <property type="entry name" value="NPHP3-like_N"/>
</dbReference>
<dbReference type="AlphaFoldDB" id="A0A3M7MI40"/>
<feature type="domain" description="Nephrocystin 3-like N-terminal" evidence="4">
    <location>
        <begin position="75"/>
        <end position="254"/>
    </location>
</feature>
<feature type="repeat" description="ANK" evidence="2">
    <location>
        <begin position="655"/>
        <end position="689"/>
    </location>
</feature>
<sequence>MSEDLPHHQHISGVSTQNHSQAFVGSARDVYFAVSHNAQEASKQAAVACRNALFLTDPHVDRESVISAKGTRVAGTCEWITHNASYRAWLNSDGEGDDSTRLLWISGGPGKGKTMMSVFLTEELERHTARMDNTELAFFFCSAEDEKRSTAVAVLRGLVHQIIAKRPQLVKHALPYFETPERAQQTLASLETLWIIFAKLTSDTELGTIFCVLDGLDECEESTLRVLLPRIVSLLSIDASPSTTRTYKLAIISRDIPGMQGCTRIKLDPDNDEKVVGDIELFVSARVAELSRIEGFNDDFRAAVQSALLQRAGGTFLWVGFAMYELSQKQTCSEIWAALEELPSGLPAIYSRMLLRIPARQREVSRAILQWVTMAVRPLQLRELAAAIGVQATSPWMTVEQVARDAVTLCGPLLKVQKQEQEVSLVHQSARDYLLRKERDNDVVLEGFRLDPRDAHLKLAQTCIECIATSPLQYKAMDLDNKPDPRRSPLLRYATLHWPEHARSCSTLAAKLFDPSGLFLQAESSLRGHWLDIYNKMTGRDVSPLLLHMACTLEIIPWIEAVLPEAVLPEAGRSRRTRYDKPVDIRDDFGKTALHLAALRGNEAVVRLLVEKGADVKAKDKNGMTALHGAASEGNEAMVRLLVDRGADVNAKSNDGETVLHVAASFWRGNEAVVRLLVNSGADVKAKDNDGITAL</sequence>
<evidence type="ECO:0000256" key="2">
    <source>
        <dbReference type="PROSITE-ProRule" id="PRU00023"/>
    </source>
</evidence>
<evidence type="ECO:0000313" key="6">
    <source>
        <dbReference type="Proteomes" id="UP000265663"/>
    </source>
</evidence>
<evidence type="ECO:0000259" key="3">
    <source>
        <dbReference type="Pfam" id="PF22939"/>
    </source>
</evidence>
<dbReference type="EMBL" id="KE747843">
    <property type="protein sequence ID" value="RMZ74098.1"/>
    <property type="molecule type" value="Genomic_DNA"/>
</dbReference>
<dbReference type="PANTHER" id="PTHR10039:SF14">
    <property type="entry name" value="NACHT DOMAIN-CONTAINING PROTEIN"/>
    <property type="match status" value="1"/>
</dbReference>
<dbReference type="PANTHER" id="PTHR10039">
    <property type="entry name" value="AMELOGENIN"/>
    <property type="match status" value="1"/>
</dbReference>
<dbReference type="InterPro" id="IPR002110">
    <property type="entry name" value="Ankyrin_rpt"/>
</dbReference>
<protein>
    <submittedName>
        <fullName evidence="5">Uncharacterized protein</fullName>
    </submittedName>
</protein>
<dbReference type="SMART" id="SM00248">
    <property type="entry name" value="ANK"/>
    <property type="match status" value="3"/>
</dbReference>
<evidence type="ECO:0000256" key="1">
    <source>
        <dbReference type="ARBA" id="ARBA00022737"/>
    </source>
</evidence>
<dbReference type="Gene3D" id="3.40.50.300">
    <property type="entry name" value="P-loop containing nucleotide triphosphate hydrolases"/>
    <property type="match status" value="1"/>
</dbReference>
<dbReference type="Pfam" id="PF00023">
    <property type="entry name" value="Ank"/>
    <property type="match status" value="1"/>
</dbReference>
<evidence type="ECO:0000313" key="5">
    <source>
        <dbReference type="EMBL" id="RMZ74098.1"/>
    </source>
</evidence>
<organism evidence="5 6">
    <name type="scientific">Pyrenophora seminiperda CCB06</name>
    <dbReference type="NCBI Taxonomy" id="1302712"/>
    <lineage>
        <taxon>Eukaryota</taxon>
        <taxon>Fungi</taxon>
        <taxon>Dikarya</taxon>
        <taxon>Ascomycota</taxon>
        <taxon>Pezizomycotina</taxon>
        <taxon>Dothideomycetes</taxon>
        <taxon>Pleosporomycetidae</taxon>
        <taxon>Pleosporales</taxon>
        <taxon>Pleosporineae</taxon>
        <taxon>Pleosporaceae</taxon>
        <taxon>Pyrenophora</taxon>
    </lineage>
</organism>
<proteinExistence type="predicted"/>